<dbReference type="SUPFAM" id="SSF52172">
    <property type="entry name" value="CheY-like"/>
    <property type="match status" value="2"/>
</dbReference>
<dbReference type="KEGG" id="spal:FM071_01780"/>
<feature type="modified residue" description="4-aspartylphosphate" evidence="3">
    <location>
        <position position="57"/>
    </location>
</feature>
<dbReference type="PANTHER" id="PTHR45138">
    <property type="entry name" value="REGULATORY COMPONENTS OF SENSORY TRANSDUCTION SYSTEM"/>
    <property type="match status" value="1"/>
</dbReference>
<dbReference type="GO" id="GO:0005886">
    <property type="term" value="C:plasma membrane"/>
    <property type="evidence" value="ECO:0007669"/>
    <property type="project" value="TreeGrafter"/>
</dbReference>
<dbReference type="GO" id="GO:0000160">
    <property type="term" value="P:phosphorelay signal transduction system"/>
    <property type="evidence" value="ECO:0007669"/>
    <property type="project" value="InterPro"/>
</dbReference>
<feature type="domain" description="Response regulatory" evidence="4">
    <location>
        <begin position="7"/>
        <end position="120"/>
    </location>
</feature>
<feature type="modified residue" description="4-aspartylphosphate" evidence="3">
    <location>
        <position position="178"/>
    </location>
</feature>
<dbReference type="InterPro" id="IPR001789">
    <property type="entry name" value="Sig_transdc_resp-reg_receiver"/>
</dbReference>
<proteinExistence type="predicted"/>
<keyword evidence="3" id="KW-0597">Phosphoprotein</keyword>
<dbReference type="GO" id="GO:0043709">
    <property type="term" value="P:cell adhesion involved in single-species biofilm formation"/>
    <property type="evidence" value="ECO:0007669"/>
    <property type="project" value="TreeGrafter"/>
</dbReference>
<dbReference type="GO" id="GO:1902201">
    <property type="term" value="P:negative regulation of bacterial-type flagellum-dependent cell motility"/>
    <property type="evidence" value="ECO:0007669"/>
    <property type="project" value="TreeGrafter"/>
</dbReference>
<dbReference type="InterPro" id="IPR050469">
    <property type="entry name" value="Diguanylate_Cyclase"/>
</dbReference>
<organism evidence="6 7">
    <name type="scientific">Sulfurimonas paralvinellae</name>
    <dbReference type="NCBI Taxonomy" id="317658"/>
    <lineage>
        <taxon>Bacteria</taxon>
        <taxon>Pseudomonadati</taxon>
        <taxon>Campylobacterota</taxon>
        <taxon>Epsilonproteobacteria</taxon>
        <taxon>Campylobacterales</taxon>
        <taxon>Sulfurimonadaceae</taxon>
        <taxon>Sulfurimonas</taxon>
    </lineage>
</organism>
<dbReference type="NCBIfam" id="TIGR00254">
    <property type="entry name" value="GGDEF"/>
    <property type="match status" value="1"/>
</dbReference>
<gene>
    <name evidence="6" type="ORF">FM071_01780</name>
</gene>
<name>A0A7M1B603_9BACT</name>
<dbReference type="Proteomes" id="UP000593580">
    <property type="component" value="Chromosome"/>
</dbReference>
<dbReference type="PROSITE" id="PS50110">
    <property type="entry name" value="RESPONSE_REGULATORY"/>
    <property type="match status" value="2"/>
</dbReference>
<dbReference type="RefSeq" id="WP_193111335.1">
    <property type="nucleotide sequence ID" value="NZ_CP041406.1"/>
</dbReference>
<evidence type="ECO:0000259" key="4">
    <source>
        <dbReference type="PROSITE" id="PS50110"/>
    </source>
</evidence>
<dbReference type="FunFam" id="3.30.70.270:FF:000001">
    <property type="entry name" value="Diguanylate cyclase domain protein"/>
    <property type="match status" value="1"/>
</dbReference>
<evidence type="ECO:0000313" key="6">
    <source>
        <dbReference type="EMBL" id="QOP45090.1"/>
    </source>
</evidence>
<evidence type="ECO:0000256" key="1">
    <source>
        <dbReference type="ARBA" id="ARBA00012528"/>
    </source>
</evidence>
<dbReference type="CDD" id="cd01949">
    <property type="entry name" value="GGDEF"/>
    <property type="match status" value="1"/>
</dbReference>
<accession>A0A7M1B603</accession>
<evidence type="ECO:0000256" key="3">
    <source>
        <dbReference type="PROSITE-ProRule" id="PRU00169"/>
    </source>
</evidence>
<feature type="domain" description="GGDEF" evidence="5">
    <location>
        <begin position="288"/>
        <end position="420"/>
    </location>
</feature>
<dbReference type="Gene3D" id="3.30.70.270">
    <property type="match status" value="1"/>
</dbReference>
<dbReference type="Gene3D" id="3.40.50.2300">
    <property type="match status" value="2"/>
</dbReference>
<dbReference type="GO" id="GO:0052621">
    <property type="term" value="F:diguanylate cyclase activity"/>
    <property type="evidence" value="ECO:0007669"/>
    <property type="project" value="UniProtKB-EC"/>
</dbReference>
<evidence type="ECO:0000313" key="7">
    <source>
        <dbReference type="Proteomes" id="UP000593580"/>
    </source>
</evidence>
<dbReference type="SUPFAM" id="SSF55073">
    <property type="entry name" value="Nucleotide cyclase"/>
    <property type="match status" value="1"/>
</dbReference>
<dbReference type="SMART" id="SM00267">
    <property type="entry name" value="GGDEF"/>
    <property type="match status" value="1"/>
</dbReference>
<dbReference type="PROSITE" id="PS50887">
    <property type="entry name" value="GGDEF"/>
    <property type="match status" value="1"/>
</dbReference>
<protein>
    <recommendedName>
        <fullName evidence="1">diguanylate cyclase</fullName>
        <ecNumber evidence="1">2.7.7.65</ecNumber>
    </recommendedName>
</protein>
<reference evidence="6 7" key="1">
    <citation type="submission" date="2019-07" db="EMBL/GenBank/DDBJ databases">
        <title>Sulfurimonas paralvinellae sp. nov., a novel mesophilic, hydrogen- and sulfur-oxidizing chemolithoautotroph within the Epsilonproteo- bacteria isolated from a deep-sea hydrothermal vent polychaete nest, reclassification of Thiomicrospira denitrificans as Sulfurimonas denitrificans comb. nov. and emended description of the genus Sulfurimonas.</title>
        <authorList>
            <person name="Wang S."/>
            <person name="Jiang L."/>
            <person name="Shao Z."/>
        </authorList>
    </citation>
    <scope>NUCLEOTIDE SEQUENCE [LARGE SCALE GENOMIC DNA]</scope>
    <source>
        <strain evidence="6 7">GO25</strain>
    </source>
</reference>
<evidence type="ECO:0000259" key="5">
    <source>
        <dbReference type="PROSITE" id="PS50887"/>
    </source>
</evidence>
<dbReference type="InterPro" id="IPR043128">
    <property type="entry name" value="Rev_trsase/Diguanyl_cyclase"/>
</dbReference>
<comment type="catalytic activity">
    <reaction evidence="2">
        <text>2 GTP = 3',3'-c-di-GMP + 2 diphosphate</text>
        <dbReference type="Rhea" id="RHEA:24898"/>
        <dbReference type="ChEBI" id="CHEBI:33019"/>
        <dbReference type="ChEBI" id="CHEBI:37565"/>
        <dbReference type="ChEBI" id="CHEBI:58805"/>
        <dbReference type="EC" id="2.7.7.65"/>
    </reaction>
</comment>
<evidence type="ECO:0000256" key="2">
    <source>
        <dbReference type="ARBA" id="ARBA00034247"/>
    </source>
</evidence>
<dbReference type="Pfam" id="PF00990">
    <property type="entry name" value="GGDEF"/>
    <property type="match status" value="1"/>
</dbReference>
<dbReference type="EMBL" id="CP041406">
    <property type="protein sequence ID" value="QOP45090.1"/>
    <property type="molecule type" value="Genomic_DNA"/>
</dbReference>
<dbReference type="InterPro" id="IPR029787">
    <property type="entry name" value="Nucleotide_cyclase"/>
</dbReference>
<keyword evidence="7" id="KW-1185">Reference proteome</keyword>
<dbReference type="SMART" id="SM00448">
    <property type="entry name" value="REC"/>
    <property type="match status" value="2"/>
</dbReference>
<dbReference type="InterPro" id="IPR011006">
    <property type="entry name" value="CheY-like_superfamily"/>
</dbReference>
<dbReference type="InterPro" id="IPR000160">
    <property type="entry name" value="GGDEF_dom"/>
</dbReference>
<dbReference type="Pfam" id="PF00072">
    <property type="entry name" value="Response_reg"/>
    <property type="match status" value="2"/>
</dbReference>
<dbReference type="PANTHER" id="PTHR45138:SF9">
    <property type="entry name" value="DIGUANYLATE CYCLASE DGCM-RELATED"/>
    <property type="match status" value="1"/>
</dbReference>
<feature type="domain" description="Response regulatory" evidence="4">
    <location>
        <begin position="128"/>
        <end position="245"/>
    </location>
</feature>
<dbReference type="AlphaFoldDB" id="A0A7M1B603"/>
<dbReference type="EC" id="2.7.7.65" evidence="1"/>
<sequence>MQEQKERILVVEDNKTLAKLIAKKLEHSLEMQVDVAYTLAETKLFFARYDYFLTILDVNLPDAPNGEVIDYALSKKKHVIVLSANIDKDFRAKMLKKNIIDYVNKSGKGDIDYIINAIERLRKNRKHKVLVVDDSLVFRKQMESMLKNLFFEVISVAHGEEAMGMLQAKPDISMVLTDYNMPVMNGLDLTIQIRQTYTKNELSILALSSNEDDEITALFLKHGANDYIKKPFSKEEFSVRVNNSIEALENIQEILNYANRDYLTGLYNRRYFFNTIPEYLENAKDSGEKYAIAMIDIDHFKKVNDTYGHDVGDKVIVVLADLLRSSTNVHDIVARFGGEEFCVVLKNINRYSAQEIFERIRIEVQNHTVEIDKETYVNFTISIGALIYNEEETLEENINEADMLLYNAKKEGRNRLVFQA</sequence>